<accession>A0A0B6XCL3</accession>
<reference evidence="1 2" key="1">
    <citation type="submission" date="2014-02" db="EMBL/GenBank/DDBJ databases">
        <authorList>
            <person name="Genoscope - CEA"/>
        </authorList>
    </citation>
    <scope>NUCLEOTIDE SEQUENCE [LARGE SCALE GENOMIC DNA]</scope>
    <source>
        <strain evidence="1 2">CS03</strain>
    </source>
</reference>
<organism evidence="1 2">
    <name type="scientific">Xenorhabdus bovienii</name>
    <name type="common">Xenorhabdus nematophila subsp. bovienii</name>
    <dbReference type="NCBI Taxonomy" id="40576"/>
    <lineage>
        <taxon>Bacteria</taxon>
        <taxon>Pseudomonadati</taxon>
        <taxon>Pseudomonadota</taxon>
        <taxon>Gammaproteobacteria</taxon>
        <taxon>Enterobacterales</taxon>
        <taxon>Morganellaceae</taxon>
        <taxon>Xenorhabdus</taxon>
    </lineage>
</organism>
<sequence length="43" mass="4531">MGQQRREQDDENHSIVLCGGDVYQHVGTAYAGGSGKTGAGSRH</sequence>
<dbReference type="EMBL" id="FO818637">
    <property type="protein sequence ID" value="CDM91592.1"/>
    <property type="molecule type" value="Genomic_DNA"/>
</dbReference>
<proteinExistence type="predicted"/>
<protein>
    <submittedName>
        <fullName evidence="1">Uncharacterized protein</fullName>
    </submittedName>
</protein>
<dbReference type="Proteomes" id="UP000032930">
    <property type="component" value="Chromosome"/>
</dbReference>
<name>A0A0B6XCL3_XENBV</name>
<evidence type="ECO:0000313" key="1">
    <source>
        <dbReference type="EMBL" id="CDM91592.1"/>
    </source>
</evidence>
<gene>
    <name evidence="1" type="ORF">XBW1_4243</name>
</gene>
<evidence type="ECO:0000313" key="2">
    <source>
        <dbReference type="Proteomes" id="UP000032930"/>
    </source>
</evidence>
<dbReference type="KEGG" id="xbv:XBW1_4243"/>
<dbReference type="AlphaFoldDB" id="A0A0B6XCL3"/>